<dbReference type="PANTHER" id="PTHR42957">
    <property type="entry name" value="HELICASE MJ1565-RELATED"/>
    <property type="match status" value="1"/>
</dbReference>
<dbReference type="InterPro" id="IPR033186">
    <property type="entry name" value="HerA_C"/>
</dbReference>
<reference evidence="2 3" key="1">
    <citation type="submission" date="2022-12" db="EMBL/GenBank/DDBJ databases">
        <title>Sphingomonas abieness sp. nov., an endophytic bacterium isolated from Abies koreana.</title>
        <authorList>
            <person name="Jiang L."/>
            <person name="Lee J."/>
        </authorList>
    </citation>
    <scope>NUCLEOTIDE SEQUENCE [LARGE SCALE GENOMIC DNA]</scope>
    <source>
        <strain evidence="3">PAMB 00755</strain>
    </source>
</reference>
<protein>
    <submittedName>
        <fullName evidence="2">DUF853 family protein</fullName>
    </submittedName>
</protein>
<gene>
    <name evidence="2" type="ORF">PBT88_12300</name>
</gene>
<proteinExistence type="predicted"/>
<sequence length="496" mass="53475">MSSIKALPLPDKALEDCGAILGRRGAGKSATGRVLLEHELLAEHRCCVIDPKGDWFGIRLNADGSPSPWQIPVFGGQRGDVALTDDMGAAIARLVAGHHMSCVVDLSELSVAGMRRFMSAFAETLFQLNRRALTLFVDEADQLAPQRVGADQGKLLHHMESLIRQGRQRGISMWMLTQRPQVLNKNLLSQAETLIAMKMTTPHDRKAIRDWMEAHDPEKAAEVMDTLADLKVGEAWAWVPAADFLERVQFPLFATYDSGRAPKHGEKVADAELPPIEIGELAAALGIEDVEDPRDEELERLRAENGRLRSSLAAERARAARYEAQGNVWLEVMAELRGRIGAAIGSPEIVPLPPEARYQDYDMRLEGDGIIRPVPREPDSGPLVVDARRRVAAAPPVAAPKTKTDLRAAIAAAGVTPSNGHLEGLPPAQRRIVVAIASAKGEPMPKAQIADLAGVSPTSSHMGVGLKRLAERGLIMAVGEGFAATAASLPQGIAHA</sequence>
<dbReference type="RefSeq" id="WP_270075637.1">
    <property type="nucleotide sequence ID" value="NZ_CP115174.1"/>
</dbReference>
<evidence type="ECO:0000259" key="1">
    <source>
        <dbReference type="Pfam" id="PF05872"/>
    </source>
</evidence>
<dbReference type="Proteomes" id="UP001210865">
    <property type="component" value="Chromosome"/>
</dbReference>
<feature type="domain" description="Helicase HerA-like C-terminal" evidence="1">
    <location>
        <begin position="130"/>
        <end position="236"/>
    </location>
</feature>
<evidence type="ECO:0000313" key="3">
    <source>
        <dbReference type="Proteomes" id="UP001210865"/>
    </source>
</evidence>
<accession>A0ABY7NI86</accession>
<dbReference type="Gene3D" id="3.40.50.300">
    <property type="entry name" value="P-loop containing nucleotide triphosphate hydrolases"/>
    <property type="match status" value="1"/>
</dbReference>
<keyword evidence="3" id="KW-1185">Reference proteome</keyword>
<dbReference type="EMBL" id="CP115174">
    <property type="protein sequence ID" value="WBO20987.1"/>
    <property type="molecule type" value="Genomic_DNA"/>
</dbReference>
<dbReference type="Pfam" id="PF05872">
    <property type="entry name" value="HerA_C"/>
    <property type="match status" value="1"/>
</dbReference>
<organism evidence="2 3">
    <name type="scientific">Sphingomonas abietis</name>
    <dbReference type="NCBI Taxonomy" id="3012344"/>
    <lineage>
        <taxon>Bacteria</taxon>
        <taxon>Pseudomonadati</taxon>
        <taxon>Pseudomonadota</taxon>
        <taxon>Alphaproteobacteria</taxon>
        <taxon>Sphingomonadales</taxon>
        <taxon>Sphingomonadaceae</taxon>
        <taxon>Sphingomonas</taxon>
    </lineage>
</organism>
<dbReference type="InterPro" id="IPR008571">
    <property type="entry name" value="HerA-like"/>
</dbReference>
<dbReference type="InterPro" id="IPR027417">
    <property type="entry name" value="P-loop_NTPase"/>
</dbReference>
<name>A0ABY7NI86_9SPHN</name>
<evidence type="ECO:0000313" key="2">
    <source>
        <dbReference type="EMBL" id="WBO20987.1"/>
    </source>
</evidence>
<dbReference type="SUPFAM" id="SSF52540">
    <property type="entry name" value="P-loop containing nucleoside triphosphate hydrolases"/>
    <property type="match status" value="1"/>
</dbReference>
<dbReference type="PANTHER" id="PTHR42957:SF1">
    <property type="entry name" value="HELICASE MJ1565-RELATED"/>
    <property type="match status" value="1"/>
</dbReference>